<feature type="transmembrane region" description="Helical" evidence="1">
    <location>
        <begin position="38"/>
        <end position="54"/>
    </location>
</feature>
<accession>A0ABP8XQ37</accession>
<evidence type="ECO:0000313" key="3">
    <source>
        <dbReference type="Proteomes" id="UP001500556"/>
    </source>
</evidence>
<dbReference type="EMBL" id="BAABLO010000001">
    <property type="protein sequence ID" value="GAA4710612.1"/>
    <property type="molecule type" value="Genomic_DNA"/>
</dbReference>
<gene>
    <name evidence="2" type="ORF">GCM10025782_03310</name>
</gene>
<evidence type="ECO:0000313" key="2">
    <source>
        <dbReference type="EMBL" id="GAA4710612.1"/>
    </source>
</evidence>
<name>A0ABP8XQ37_9MICO</name>
<organism evidence="2 3">
    <name type="scientific">Pedococcus ginsenosidimutans</name>
    <dbReference type="NCBI Taxonomy" id="490570"/>
    <lineage>
        <taxon>Bacteria</taxon>
        <taxon>Bacillati</taxon>
        <taxon>Actinomycetota</taxon>
        <taxon>Actinomycetes</taxon>
        <taxon>Micrococcales</taxon>
        <taxon>Intrasporangiaceae</taxon>
        <taxon>Pedococcus</taxon>
    </lineage>
</organism>
<dbReference type="RefSeq" id="WP_345500705.1">
    <property type="nucleotide sequence ID" value="NZ_BAABLO010000001.1"/>
</dbReference>
<feature type="transmembrane region" description="Helical" evidence="1">
    <location>
        <begin position="7"/>
        <end position="26"/>
    </location>
</feature>
<keyword evidence="3" id="KW-1185">Reference proteome</keyword>
<evidence type="ECO:0000256" key="1">
    <source>
        <dbReference type="SAM" id="Phobius"/>
    </source>
</evidence>
<keyword evidence="1" id="KW-0472">Membrane</keyword>
<reference evidence="3" key="1">
    <citation type="journal article" date="2019" name="Int. J. Syst. Evol. Microbiol.">
        <title>The Global Catalogue of Microorganisms (GCM) 10K type strain sequencing project: providing services to taxonomists for standard genome sequencing and annotation.</title>
        <authorList>
            <consortium name="The Broad Institute Genomics Platform"/>
            <consortium name="The Broad Institute Genome Sequencing Center for Infectious Disease"/>
            <person name="Wu L."/>
            <person name="Ma J."/>
        </authorList>
    </citation>
    <scope>NUCLEOTIDE SEQUENCE [LARGE SCALE GENOMIC DNA]</scope>
    <source>
        <strain evidence="3">JCM 18961</strain>
    </source>
</reference>
<keyword evidence="1" id="KW-0812">Transmembrane</keyword>
<comment type="caution">
    <text evidence="2">The sequence shown here is derived from an EMBL/GenBank/DDBJ whole genome shotgun (WGS) entry which is preliminary data.</text>
</comment>
<keyword evidence="1" id="KW-1133">Transmembrane helix</keyword>
<feature type="transmembrane region" description="Helical" evidence="1">
    <location>
        <begin position="90"/>
        <end position="107"/>
    </location>
</feature>
<proteinExistence type="predicted"/>
<sequence>MRLTLRDYVATVLVAAIGIPYVAFLMNNDVLFVKDERGMSAVGLILGAAAFLVLRSGNAHDRMGTVETGASIVSLALGIVALVFAEAGSAAVLLAVFMGSIAVVWLLELADHAGLVHVHAAPITHG</sequence>
<feature type="transmembrane region" description="Helical" evidence="1">
    <location>
        <begin position="66"/>
        <end position="84"/>
    </location>
</feature>
<protein>
    <submittedName>
        <fullName evidence="2">Uncharacterized protein</fullName>
    </submittedName>
</protein>
<dbReference type="Proteomes" id="UP001500556">
    <property type="component" value="Unassembled WGS sequence"/>
</dbReference>